<dbReference type="Gene3D" id="2.160.20.10">
    <property type="entry name" value="Single-stranded right-handed beta-helix, Pectin lyase-like"/>
    <property type="match status" value="1"/>
</dbReference>
<reference evidence="4" key="1">
    <citation type="journal article" date="2019" name="Int. J. Syst. Evol. Microbiol.">
        <title>The Global Catalogue of Microorganisms (GCM) 10K type strain sequencing project: providing services to taxonomists for standard genome sequencing and annotation.</title>
        <authorList>
            <consortium name="The Broad Institute Genomics Platform"/>
            <consortium name="The Broad Institute Genome Sequencing Center for Infectious Disease"/>
            <person name="Wu L."/>
            <person name="Ma J."/>
        </authorList>
    </citation>
    <scope>NUCLEOTIDE SEQUENCE [LARGE SCALE GENOMIC DNA]</scope>
    <source>
        <strain evidence="4">JCM 16908</strain>
    </source>
</reference>
<dbReference type="Proteomes" id="UP001500888">
    <property type="component" value="Unassembled WGS sequence"/>
</dbReference>
<dbReference type="EMBL" id="BAAAZR010000004">
    <property type="protein sequence ID" value="GAA3804610.1"/>
    <property type="molecule type" value="Genomic_DNA"/>
</dbReference>
<gene>
    <name evidence="3" type="ORF">GCM10022226_25620</name>
</gene>
<dbReference type="InterPro" id="IPR011050">
    <property type="entry name" value="Pectin_lyase_fold/virulence"/>
</dbReference>
<accession>A0ABP7HXG7</accession>
<evidence type="ECO:0000313" key="3">
    <source>
        <dbReference type="EMBL" id="GAA3804610.1"/>
    </source>
</evidence>
<comment type="caution">
    <text evidence="3">The sequence shown here is derived from an EMBL/GenBank/DDBJ whole genome shotgun (WGS) entry which is preliminary data.</text>
</comment>
<feature type="signal peptide" evidence="2">
    <location>
        <begin position="1"/>
        <end position="23"/>
    </location>
</feature>
<evidence type="ECO:0000256" key="2">
    <source>
        <dbReference type="SAM" id="SignalP"/>
    </source>
</evidence>
<name>A0ABP7HXG7_9ACTN</name>
<feature type="chain" id="PRO_5047476615" evidence="2">
    <location>
        <begin position="24"/>
        <end position="462"/>
    </location>
</feature>
<sequence length="462" mass="48816">MWRAGLSLPLTFLLLAIPAAARAVPEEPRARAAEPEEPRARAAFRVGPVKAAAPAPALPVLERSGAAAGRVYYVDSRKGDDDAQGTSPGKAWRSLGRAGDARLRPGDTLLFKRAGRWKGTLELRGRGTAARRIVVAAYGKGPRPKISGRAGDCVVVKGAYYRISELRASDCGWGGFRIDGRHNDLWDVYADHNVAGVWVTERGGRNVIRNSQMVGNDRMSVNDGEPDNDSGAFGVLLNGDDNRVIGNLISGSYAPSQDYVSDGAAVEVYDGDRNLVTHNMARDNETFAELGHSPGGTARGNRFANNVVTSTRKRGSFLITRGPGHLVGPVLGTVAVNNSVYLPARATIGVSCADGCSAKILVMRNNAIKVGGVVGFEDGSGIDDAGGVYRGRTTGLKLGHRSIRADPGFRSRRDLRLRAGASAIGQGVPLGPSWYGGAGLAHDVAGRPVPRAKNPDSGAYQY</sequence>
<dbReference type="InterPro" id="IPR012334">
    <property type="entry name" value="Pectin_lyas_fold"/>
</dbReference>
<protein>
    <submittedName>
        <fullName evidence="3">Right-handed parallel beta-helix repeat-containing protein</fullName>
    </submittedName>
</protein>
<keyword evidence="4" id="KW-1185">Reference proteome</keyword>
<evidence type="ECO:0000313" key="4">
    <source>
        <dbReference type="Proteomes" id="UP001500888"/>
    </source>
</evidence>
<proteinExistence type="predicted"/>
<organism evidence="3 4">
    <name type="scientific">Sphaerisporangium flaviroseum</name>
    <dbReference type="NCBI Taxonomy" id="509199"/>
    <lineage>
        <taxon>Bacteria</taxon>
        <taxon>Bacillati</taxon>
        <taxon>Actinomycetota</taxon>
        <taxon>Actinomycetes</taxon>
        <taxon>Streptosporangiales</taxon>
        <taxon>Streptosporangiaceae</taxon>
        <taxon>Sphaerisporangium</taxon>
    </lineage>
</organism>
<evidence type="ECO:0000256" key="1">
    <source>
        <dbReference type="SAM" id="MobiDB-lite"/>
    </source>
</evidence>
<keyword evidence="2" id="KW-0732">Signal</keyword>
<feature type="region of interest" description="Disordered" evidence="1">
    <location>
        <begin position="77"/>
        <end position="97"/>
    </location>
</feature>
<dbReference type="SUPFAM" id="SSF51126">
    <property type="entry name" value="Pectin lyase-like"/>
    <property type="match status" value="1"/>
</dbReference>